<dbReference type="EMBL" id="KZ270026">
    <property type="protein sequence ID" value="OZC07625.1"/>
    <property type="molecule type" value="Genomic_DNA"/>
</dbReference>
<accession>A0A238BSG7</accession>
<dbReference type="AlphaFoldDB" id="A0A238BSG7"/>
<dbReference type="Proteomes" id="UP000242913">
    <property type="component" value="Unassembled WGS sequence"/>
</dbReference>
<keyword evidence="2" id="KW-1185">Reference proteome</keyword>
<name>A0A238BSG7_9BILA</name>
<dbReference type="OrthoDB" id="5867864at2759"/>
<proteinExistence type="predicted"/>
<evidence type="ECO:0000313" key="2">
    <source>
        <dbReference type="Proteomes" id="UP000242913"/>
    </source>
</evidence>
<protein>
    <submittedName>
        <fullName evidence="1">Uncharacterized protein</fullName>
    </submittedName>
</protein>
<feature type="non-terminal residue" evidence="1">
    <location>
        <position position="1"/>
    </location>
</feature>
<evidence type="ECO:0000313" key="1">
    <source>
        <dbReference type="EMBL" id="OZC07625.1"/>
    </source>
</evidence>
<reference evidence="1 2" key="1">
    <citation type="submission" date="2015-12" db="EMBL/GenBank/DDBJ databases">
        <title>Draft genome of the nematode, Onchocerca flexuosa.</title>
        <authorList>
            <person name="Mitreva M."/>
        </authorList>
    </citation>
    <scope>NUCLEOTIDE SEQUENCE [LARGE SCALE GENOMIC DNA]</scope>
    <source>
        <strain evidence="1">Red Deer</strain>
    </source>
</reference>
<sequence>NTFTNIDFWLGEDGLITNDENSSPVDSDQIRSRNDICHVSCELTRACHDSFFNSSRLPMHPSTCQDLSIIRHIVRVRTADNKSAAPVVRLGKSKSKIEFIGSGI</sequence>
<organism evidence="1 2">
    <name type="scientific">Onchocerca flexuosa</name>
    <dbReference type="NCBI Taxonomy" id="387005"/>
    <lineage>
        <taxon>Eukaryota</taxon>
        <taxon>Metazoa</taxon>
        <taxon>Ecdysozoa</taxon>
        <taxon>Nematoda</taxon>
        <taxon>Chromadorea</taxon>
        <taxon>Rhabditida</taxon>
        <taxon>Spirurina</taxon>
        <taxon>Spiruromorpha</taxon>
        <taxon>Filarioidea</taxon>
        <taxon>Onchocercidae</taxon>
        <taxon>Onchocerca</taxon>
    </lineage>
</organism>
<gene>
    <name evidence="1" type="ORF">X798_05340</name>
</gene>